<dbReference type="NCBIfam" id="TIGR01168">
    <property type="entry name" value="YSIRK_signal"/>
    <property type="match status" value="1"/>
</dbReference>
<sequence length="704" mass="78095">MKNQNCNKEVQRFSIRKYSFGVASVLLGCFLFGITNVSADENSTATISTTTEIMSSHYGKTMTSNSENSTNNNSVVDRNNSDTTSVIDNTQSKNEEKAGTIQTKPVENVSISKNEVLSSTSTPNDSVESKNNSTTSMSSTKVKETDDSNKDISSSTTSSIQKKDIRISKDDSLVDENSGEIKEMVTKPTFTPKIVRHALAINNGSVARGDDYPWKHDSVDPNNRHIDKWRLYTRECTSFTAYRLSSVNHFELPGAYGNGGQWGGRARREGYRVDMNPAKGSVAWLDDGSYGHVAWVSNVIGNNVEIEEYNYGYTHNYHIRTVSKTAFSGYIHFKDLAGGSTPSEPTKPNTGGTLPSSGTYHFTDRKGIKAEPKISSPDLAYYDNGYSVTYDKTLIADNYEWISYVSYSGNRRYIAINKIATPTTPVVKGTINIQNKNDQAGTFDVVITNVSSNSGLKEVQVPTWSTQNGQDDIIWYRATKQNDGTYKVSVNIHDHKNNRGEYNIHLYYVIDNGKQIGVGGTKTTIAEVQTPAVTLTGTINIQNKNNQTGTFDVVISNVASPNGVKEVKVPIWASQNGQDDIIWYRATKQNDGTYKVSVRASDHKNYQGEYNIHLYYVQNDGKLVGVTGTKTDVHFITKPAIPDRGVYTFTGRFSIKAEPKISSPELAYYEAGNTVNYDKVLFADGHYWISYLSFSGNRRYISIA</sequence>
<feature type="compositionally biased region" description="Polar residues" evidence="4">
    <location>
        <begin position="100"/>
        <end position="126"/>
    </location>
</feature>
<keyword evidence="7" id="KW-1185">Reference proteome</keyword>
<keyword evidence="3" id="KW-0732">Signal</keyword>
<feature type="compositionally biased region" description="Basic and acidic residues" evidence="4">
    <location>
        <begin position="141"/>
        <end position="150"/>
    </location>
</feature>
<feature type="compositionally biased region" description="Low complexity" evidence="4">
    <location>
        <begin position="151"/>
        <end position="160"/>
    </location>
</feature>
<evidence type="ECO:0000256" key="1">
    <source>
        <dbReference type="ARBA" id="ARBA00001561"/>
    </source>
</evidence>
<dbReference type="PROSITE" id="PS51257">
    <property type="entry name" value="PROKAR_LIPOPROTEIN"/>
    <property type="match status" value="1"/>
</dbReference>
<organism evidence="6 7">
    <name type="scientific">Streptococcus anginosus subsp. whileyi CCUG 39159</name>
    <dbReference type="NCBI Taxonomy" id="1095729"/>
    <lineage>
        <taxon>Bacteria</taxon>
        <taxon>Bacillati</taxon>
        <taxon>Bacillota</taxon>
        <taxon>Bacilli</taxon>
        <taxon>Lactobacillales</taxon>
        <taxon>Streptococcaceae</taxon>
        <taxon>Streptococcus</taxon>
        <taxon>Streptococcus anginosus group</taxon>
    </lineage>
</organism>
<dbReference type="EMBL" id="AICP01000056">
    <property type="protein sequence ID" value="EID20201.1"/>
    <property type="molecule type" value="Genomic_DNA"/>
</dbReference>
<dbReference type="PATRIC" id="fig|1095729.3.peg.1801"/>
<feature type="compositionally biased region" description="Polar residues" evidence="4">
    <location>
        <begin position="340"/>
        <end position="358"/>
    </location>
</feature>
<evidence type="ECO:0000256" key="4">
    <source>
        <dbReference type="SAM" id="MobiDB-lite"/>
    </source>
</evidence>
<protein>
    <recommendedName>
        <fullName evidence="2">N-acetylmuramoyl-L-alanine amidase</fullName>
        <ecNumber evidence="2">3.5.1.28</ecNumber>
    </recommendedName>
</protein>
<feature type="domain" description="Peptidase C51" evidence="5">
    <location>
        <begin position="211"/>
        <end position="332"/>
    </location>
</feature>
<dbReference type="RefSeq" id="WP_003037735.1">
    <property type="nucleotide sequence ID" value="NZ_AICP01000056.1"/>
</dbReference>
<dbReference type="Pfam" id="PF05257">
    <property type="entry name" value="CHAP"/>
    <property type="match status" value="1"/>
</dbReference>
<evidence type="ECO:0000256" key="3">
    <source>
        <dbReference type="ARBA" id="ARBA00022729"/>
    </source>
</evidence>
<feature type="region of interest" description="Disordered" evidence="4">
    <location>
        <begin position="59"/>
        <end position="163"/>
    </location>
</feature>
<dbReference type="Pfam" id="PF08481">
    <property type="entry name" value="GBS_Bsp-like"/>
    <property type="match status" value="2"/>
</dbReference>
<feature type="compositionally biased region" description="Low complexity" evidence="4">
    <location>
        <begin position="129"/>
        <end position="140"/>
    </location>
</feature>
<dbReference type="InterPro" id="IPR038765">
    <property type="entry name" value="Papain-like_cys_pep_sf"/>
</dbReference>
<dbReference type="InterPro" id="IPR003646">
    <property type="entry name" value="SH3-like_bac-type"/>
</dbReference>
<gene>
    <name evidence="6" type="ORF">HMPREF1043_2346</name>
</gene>
<proteinExistence type="predicted"/>
<comment type="catalytic activity">
    <reaction evidence="1">
        <text>Hydrolyzes the link between N-acetylmuramoyl residues and L-amino acid residues in certain cell-wall glycopeptides.</text>
        <dbReference type="EC" id="3.5.1.28"/>
    </reaction>
</comment>
<dbReference type="Gene3D" id="2.30.30.40">
    <property type="entry name" value="SH3 Domains"/>
    <property type="match status" value="2"/>
</dbReference>
<dbReference type="EC" id="3.5.1.28" evidence="2"/>
<dbReference type="InterPro" id="IPR013688">
    <property type="entry name" value="GBS_Bsp-like"/>
</dbReference>
<dbReference type="Pfam" id="PF08460">
    <property type="entry name" value="SH3_5"/>
    <property type="match status" value="2"/>
</dbReference>
<dbReference type="SUPFAM" id="SSF54001">
    <property type="entry name" value="Cysteine proteinases"/>
    <property type="match status" value="1"/>
</dbReference>
<dbReference type="GO" id="GO:0008745">
    <property type="term" value="F:N-acetylmuramoyl-L-alanine amidase activity"/>
    <property type="evidence" value="ECO:0007669"/>
    <property type="project" value="UniProtKB-EC"/>
</dbReference>
<evidence type="ECO:0000259" key="5">
    <source>
        <dbReference type="PROSITE" id="PS50911"/>
    </source>
</evidence>
<dbReference type="InterPro" id="IPR005877">
    <property type="entry name" value="YSIRK_signal_dom"/>
</dbReference>
<evidence type="ECO:0000313" key="7">
    <source>
        <dbReference type="Proteomes" id="UP000003245"/>
    </source>
</evidence>
<name>I0S9Z8_STRAP</name>
<reference evidence="6 7" key="1">
    <citation type="submission" date="2012-01" db="EMBL/GenBank/DDBJ databases">
        <authorList>
            <person name="Harkins D.M."/>
            <person name="Madupu R."/>
            <person name="Durkin A.S."/>
            <person name="Torralba M."/>
            <person name="Methe B."/>
            <person name="Sutton G.G."/>
            <person name="Nelson K.E."/>
        </authorList>
    </citation>
    <scope>NUCLEOTIDE SEQUENCE [LARGE SCALE GENOMIC DNA]</scope>
    <source>
        <strain evidence="6 7">CCUG 39159</strain>
    </source>
</reference>
<feature type="region of interest" description="Disordered" evidence="4">
    <location>
        <begin position="339"/>
        <end position="358"/>
    </location>
</feature>
<dbReference type="AlphaFoldDB" id="I0S9Z8"/>
<dbReference type="Proteomes" id="UP000003245">
    <property type="component" value="Unassembled WGS sequence"/>
</dbReference>
<feature type="compositionally biased region" description="Low complexity" evidence="4">
    <location>
        <begin position="63"/>
        <end position="83"/>
    </location>
</feature>
<accession>I0S9Z8</accession>
<dbReference type="InterPro" id="IPR007921">
    <property type="entry name" value="CHAP_dom"/>
</dbReference>
<evidence type="ECO:0000256" key="2">
    <source>
        <dbReference type="ARBA" id="ARBA00011901"/>
    </source>
</evidence>
<comment type="caution">
    <text evidence="6">The sequence shown here is derived from an EMBL/GenBank/DDBJ whole genome shotgun (WGS) entry which is preliminary data.</text>
</comment>
<dbReference type="Pfam" id="PF04650">
    <property type="entry name" value="YSIRK_signal"/>
    <property type="match status" value="1"/>
</dbReference>
<dbReference type="Gene3D" id="2.60.40.3760">
    <property type="match status" value="2"/>
</dbReference>
<dbReference type="PROSITE" id="PS50911">
    <property type="entry name" value="CHAP"/>
    <property type="match status" value="1"/>
</dbReference>
<dbReference type="Gene3D" id="3.90.1720.10">
    <property type="entry name" value="endopeptidase domain like (from Nostoc punctiforme)"/>
    <property type="match status" value="1"/>
</dbReference>
<evidence type="ECO:0000313" key="6">
    <source>
        <dbReference type="EMBL" id="EID20201.1"/>
    </source>
</evidence>